<dbReference type="GO" id="GO:0016746">
    <property type="term" value="F:acyltransferase activity"/>
    <property type="evidence" value="ECO:0007669"/>
    <property type="project" value="UniProtKB-KW"/>
</dbReference>
<evidence type="ECO:0000256" key="8">
    <source>
        <dbReference type="SAM" id="Phobius"/>
    </source>
</evidence>
<evidence type="ECO:0000313" key="10">
    <source>
        <dbReference type="Proteomes" id="UP000028703"/>
    </source>
</evidence>
<feature type="transmembrane region" description="Helical" evidence="8">
    <location>
        <begin position="408"/>
        <end position="427"/>
    </location>
</feature>
<dbReference type="RefSeq" id="WP_034702644.1">
    <property type="nucleotide sequence ID" value="NZ_JPRO01000003.1"/>
</dbReference>
<name>A0A085ZUZ5_9FLAO</name>
<dbReference type="InterPro" id="IPR028362">
    <property type="entry name" value="AlgI"/>
</dbReference>
<dbReference type="PIRSF" id="PIRSF500217">
    <property type="entry name" value="AlgI"/>
    <property type="match status" value="1"/>
</dbReference>
<reference evidence="9 10" key="1">
    <citation type="submission" date="2014-07" db="EMBL/GenBank/DDBJ databases">
        <title>Genome of Chryseobacterium luteum DSM 18605.</title>
        <authorList>
            <person name="Stropko S.J."/>
            <person name="Pipes S.E."/>
            <person name="Newman J.D."/>
        </authorList>
    </citation>
    <scope>NUCLEOTIDE SEQUENCE [LARGE SCALE GENOMIC DNA]</scope>
    <source>
        <strain evidence="9 10">DSM 18605</strain>
    </source>
</reference>
<feature type="transmembrane region" description="Helical" evidence="8">
    <location>
        <begin position="330"/>
        <end position="346"/>
    </location>
</feature>
<evidence type="ECO:0008006" key="11">
    <source>
        <dbReference type="Google" id="ProtNLM"/>
    </source>
</evidence>
<feature type="transmembrane region" description="Helical" evidence="8">
    <location>
        <begin position="366"/>
        <end position="388"/>
    </location>
</feature>
<feature type="transmembrane region" description="Helical" evidence="8">
    <location>
        <begin position="49"/>
        <end position="66"/>
    </location>
</feature>
<evidence type="ECO:0000256" key="6">
    <source>
        <dbReference type="ARBA" id="ARBA00023136"/>
    </source>
</evidence>
<feature type="transmembrane region" description="Helical" evidence="8">
    <location>
        <begin position="78"/>
        <end position="96"/>
    </location>
</feature>
<keyword evidence="7" id="KW-0012">Acyltransferase</keyword>
<evidence type="ECO:0000256" key="5">
    <source>
        <dbReference type="ARBA" id="ARBA00022989"/>
    </source>
</evidence>
<protein>
    <recommendedName>
        <fullName evidence="11">Acyltransferase</fullName>
    </recommendedName>
</protein>
<feature type="transmembrane region" description="Helical" evidence="8">
    <location>
        <begin position="6"/>
        <end position="22"/>
    </location>
</feature>
<dbReference type="eggNOG" id="COG1696">
    <property type="taxonomic scope" value="Bacteria"/>
</dbReference>
<keyword evidence="4 8" id="KW-0812">Transmembrane</keyword>
<organism evidence="9 10">
    <name type="scientific">Chryseobacterium luteum</name>
    <dbReference type="NCBI Taxonomy" id="421531"/>
    <lineage>
        <taxon>Bacteria</taxon>
        <taxon>Pseudomonadati</taxon>
        <taxon>Bacteroidota</taxon>
        <taxon>Flavobacteriia</taxon>
        <taxon>Flavobacteriales</taxon>
        <taxon>Weeksellaceae</taxon>
        <taxon>Chryseobacterium group</taxon>
        <taxon>Chryseobacterium</taxon>
    </lineage>
</organism>
<keyword evidence="7" id="KW-0808">Transferase</keyword>
<dbReference type="Pfam" id="PF03062">
    <property type="entry name" value="MBOAT"/>
    <property type="match status" value="1"/>
</dbReference>
<dbReference type="OrthoDB" id="9805788at2"/>
<dbReference type="STRING" id="421531.IX38_05655"/>
<evidence type="ECO:0000256" key="3">
    <source>
        <dbReference type="ARBA" id="ARBA00022475"/>
    </source>
</evidence>
<accession>A0A085ZUZ5</accession>
<keyword evidence="10" id="KW-1185">Reference proteome</keyword>
<evidence type="ECO:0000313" key="9">
    <source>
        <dbReference type="EMBL" id="KFF08259.1"/>
    </source>
</evidence>
<dbReference type="InterPro" id="IPR051085">
    <property type="entry name" value="MB_O-acyltransferase"/>
</dbReference>
<dbReference type="AlphaFoldDB" id="A0A085ZUZ5"/>
<dbReference type="InterPro" id="IPR024194">
    <property type="entry name" value="Ac/AlaTfrase_AlgI/DltB"/>
</dbReference>
<gene>
    <name evidence="9" type="ORF">IX38_05655</name>
</gene>
<evidence type="ECO:0000256" key="2">
    <source>
        <dbReference type="ARBA" id="ARBA00010323"/>
    </source>
</evidence>
<dbReference type="GO" id="GO:0005886">
    <property type="term" value="C:plasma membrane"/>
    <property type="evidence" value="ECO:0007669"/>
    <property type="project" value="UniProtKB-SubCell"/>
</dbReference>
<comment type="similarity">
    <text evidence="2 7">Belongs to the membrane-bound acyltransferase family.</text>
</comment>
<comment type="subcellular location">
    <subcellularLocation>
        <location evidence="1">Cell membrane</location>
        <topology evidence="1">Multi-pass membrane protein</topology>
    </subcellularLocation>
</comment>
<sequence>MQFTSLVFILFFSVVFAVYWWVLGKKLKAQNIFLLLASYVFYANWDWRFLVLLIISSAVSYYLGLKISESKTPQRKKLLVNLGLLFSIGTLFYFKYFNFFIDSFAQLFHIKSTLTLTIILPLGISFYTFRMISYLLDIKNNKLKAETDVLAFFNYIAFFPSMTSGPIDKAGLLLPQLKKERIFTLENSSDAVRQILLGAFKKLVVANSITPVTQEIFQNYDHLSGSTVAFGMILFLFEMYADFSGYSDMAIGFARLLGFKITRNFAFPLFAQNIAEYWRKWHISLTSWLTEYVFTPLVIQFRDYEKKGLIAAIILNFILIGAWHGPRFTFVLFGLLHGLYYIPLILNNKLNKKKKFSKSVPTFQELGNIILTMAMVCFALVLFVAPTLKDALGMYGRIFSLSVFSVPEFIKIKILGLIGIVILIDWLNKDQEHGLEISRFRPVTRRLFYVFLIFMILYFGVFGNSSFIYEQF</sequence>
<dbReference type="Proteomes" id="UP000028703">
    <property type="component" value="Unassembled WGS sequence"/>
</dbReference>
<evidence type="ECO:0000256" key="7">
    <source>
        <dbReference type="PIRNR" id="PIRNR016636"/>
    </source>
</evidence>
<evidence type="ECO:0000256" key="1">
    <source>
        <dbReference type="ARBA" id="ARBA00004651"/>
    </source>
</evidence>
<dbReference type="GO" id="GO:0042121">
    <property type="term" value="P:alginic acid biosynthetic process"/>
    <property type="evidence" value="ECO:0007669"/>
    <property type="project" value="InterPro"/>
</dbReference>
<comment type="caution">
    <text evidence="9">The sequence shown here is derived from an EMBL/GenBank/DDBJ whole genome shotgun (WGS) entry which is preliminary data.</text>
</comment>
<feature type="transmembrane region" description="Helical" evidence="8">
    <location>
        <begin position="108"/>
        <end position="129"/>
    </location>
</feature>
<keyword evidence="5 8" id="KW-1133">Transmembrane helix</keyword>
<dbReference type="InterPro" id="IPR004299">
    <property type="entry name" value="MBOAT_fam"/>
</dbReference>
<dbReference type="EMBL" id="JPRO01000003">
    <property type="protein sequence ID" value="KFF08259.1"/>
    <property type="molecule type" value="Genomic_DNA"/>
</dbReference>
<evidence type="ECO:0000256" key="4">
    <source>
        <dbReference type="ARBA" id="ARBA00022692"/>
    </source>
</evidence>
<keyword evidence="3 7" id="KW-1003">Cell membrane</keyword>
<proteinExistence type="inferred from homology"/>
<dbReference type="PANTHER" id="PTHR13285:SF18">
    <property type="entry name" value="PROTEIN-CYSTEINE N-PALMITOYLTRANSFERASE RASP"/>
    <property type="match status" value="1"/>
</dbReference>
<feature type="transmembrane region" description="Helical" evidence="8">
    <location>
        <begin position="308"/>
        <end position="324"/>
    </location>
</feature>
<dbReference type="PIRSF" id="PIRSF016636">
    <property type="entry name" value="AlgI_DltB"/>
    <property type="match status" value="1"/>
</dbReference>
<dbReference type="PANTHER" id="PTHR13285">
    <property type="entry name" value="ACYLTRANSFERASE"/>
    <property type="match status" value="1"/>
</dbReference>
<feature type="transmembrane region" description="Helical" evidence="8">
    <location>
        <begin position="447"/>
        <end position="469"/>
    </location>
</feature>
<keyword evidence="6 7" id="KW-0472">Membrane</keyword>